<organism evidence="11 12">
    <name type="scientific">candidate division WOR-1 bacterium RIFOXYC2_FULL_41_25</name>
    <dbReference type="NCBI Taxonomy" id="1802586"/>
    <lineage>
        <taxon>Bacteria</taxon>
        <taxon>Bacillati</taxon>
        <taxon>Saganbacteria</taxon>
    </lineage>
</organism>
<dbReference type="GO" id="GO:0005829">
    <property type="term" value="C:cytosol"/>
    <property type="evidence" value="ECO:0007669"/>
    <property type="project" value="TreeGrafter"/>
</dbReference>
<dbReference type="PANTHER" id="PTHR47959:SF13">
    <property type="entry name" value="ATP-DEPENDENT RNA HELICASE RHLE"/>
    <property type="match status" value="1"/>
</dbReference>
<keyword evidence="4 7" id="KW-0067">ATP-binding</keyword>
<dbReference type="AlphaFoldDB" id="A0A1F4TRD7"/>
<dbReference type="SMART" id="SM00490">
    <property type="entry name" value="HELICc"/>
    <property type="match status" value="1"/>
</dbReference>
<sequence>MKHPEQDDKRTFFGLGIAPKILELLEKMEFTTPTPIQYKAIPIGLEGKDIIGVAQTGTGKTLAFGIPMIQRLTQDKSLGLVVVPTRELAIQVDETINKIGSPFGIRTAVLIGGAAMYNQLKALRRSPRVVIATPGRLNDHLNQKTIRLENVKVFVLDEADRMLDMGFMPQIERIMQHLPKERQTMLFSATIPEKIVRIAAKYMKLPIGVEIAPSGTAAKNIAQELFIINREEKPKLLEKLLHEYRGTVLLFSRTKRGATRITKGLKNMGHRVAEIHSDRSLAQRREALDGFKSGRYRILVATDIAARGIDVKGIELVINYDLPDDSENYVHRIGRTGRAGHEGRAISFATPDQRRDVRNIENVMKKSLPVAEHPEVPAAGFEVAATRTFRPRGRQFNRFRGPRKRR</sequence>
<dbReference type="GO" id="GO:0003724">
    <property type="term" value="F:RNA helicase activity"/>
    <property type="evidence" value="ECO:0007669"/>
    <property type="project" value="InterPro"/>
</dbReference>
<dbReference type="Proteomes" id="UP000177309">
    <property type="component" value="Unassembled WGS sequence"/>
</dbReference>
<dbReference type="GO" id="GO:0016787">
    <property type="term" value="F:hydrolase activity"/>
    <property type="evidence" value="ECO:0007669"/>
    <property type="project" value="UniProtKB-KW"/>
</dbReference>
<dbReference type="CDD" id="cd18787">
    <property type="entry name" value="SF2_C_DEAD"/>
    <property type="match status" value="1"/>
</dbReference>
<evidence type="ECO:0000256" key="6">
    <source>
        <dbReference type="PROSITE-ProRule" id="PRU00552"/>
    </source>
</evidence>
<dbReference type="EMBL" id="MEUI01000005">
    <property type="protein sequence ID" value="OGC35251.1"/>
    <property type="molecule type" value="Genomic_DNA"/>
</dbReference>
<dbReference type="InterPro" id="IPR050079">
    <property type="entry name" value="DEAD_box_RNA_helicase"/>
</dbReference>
<dbReference type="InterPro" id="IPR011545">
    <property type="entry name" value="DEAD/DEAH_box_helicase_dom"/>
</dbReference>
<evidence type="ECO:0000259" key="9">
    <source>
        <dbReference type="PROSITE" id="PS51194"/>
    </source>
</evidence>
<feature type="domain" description="Helicase ATP-binding" evidence="8">
    <location>
        <begin position="41"/>
        <end position="209"/>
    </location>
</feature>
<evidence type="ECO:0000256" key="3">
    <source>
        <dbReference type="ARBA" id="ARBA00022806"/>
    </source>
</evidence>
<dbReference type="InterPro" id="IPR014001">
    <property type="entry name" value="Helicase_ATP-bd"/>
</dbReference>
<evidence type="ECO:0000256" key="5">
    <source>
        <dbReference type="ARBA" id="ARBA00038437"/>
    </source>
</evidence>
<evidence type="ECO:0000256" key="7">
    <source>
        <dbReference type="RuleBase" id="RU000492"/>
    </source>
</evidence>
<dbReference type="InterPro" id="IPR027417">
    <property type="entry name" value="P-loop_NTPase"/>
</dbReference>
<dbReference type="InterPro" id="IPR001650">
    <property type="entry name" value="Helicase_C-like"/>
</dbReference>
<dbReference type="InterPro" id="IPR044742">
    <property type="entry name" value="DEAD/DEAH_RhlB"/>
</dbReference>
<reference evidence="11 12" key="1">
    <citation type="journal article" date="2016" name="Nat. Commun.">
        <title>Thousands of microbial genomes shed light on interconnected biogeochemical processes in an aquifer system.</title>
        <authorList>
            <person name="Anantharaman K."/>
            <person name="Brown C.T."/>
            <person name="Hug L.A."/>
            <person name="Sharon I."/>
            <person name="Castelle C.J."/>
            <person name="Probst A.J."/>
            <person name="Thomas B.C."/>
            <person name="Singh A."/>
            <person name="Wilkins M.J."/>
            <person name="Karaoz U."/>
            <person name="Brodie E.L."/>
            <person name="Williams K.H."/>
            <person name="Hubbard S.S."/>
            <person name="Banfield J.F."/>
        </authorList>
    </citation>
    <scope>NUCLEOTIDE SEQUENCE [LARGE SCALE GENOMIC DNA]</scope>
</reference>
<evidence type="ECO:0000256" key="2">
    <source>
        <dbReference type="ARBA" id="ARBA00022801"/>
    </source>
</evidence>
<dbReference type="PROSITE" id="PS00039">
    <property type="entry name" value="DEAD_ATP_HELICASE"/>
    <property type="match status" value="1"/>
</dbReference>
<keyword evidence="1 7" id="KW-0547">Nucleotide-binding</keyword>
<feature type="domain" description="DEAD-box RNA helicase Q" evidence="10">
    <location>
        <begin position="10"/>
        <end position="38"/>
    </location>
</feature>
<accession>A0A1F4TRD7</accession>
<dbReference type="GO" id="GO:0003676">
    <property type="term" value="F:nucleic acid binding"/>
    <property type="evidence" value="ECO:0007669"/>
    <property type="project" value="InterPro"/>
</dbReference>
<proteinExistence type="inferred from homology"/>
<dbReference type="PROSITE" id="PS51195">
    <property type="entry name" value="Q_MOTIF"/>
    <property type="match status" value="1"/>
</dbReference>
<protein>
    <recommendedName>
        <fullName evidence="13">DEAD/DEAH box helicase</fullName>
    </recommendedName>
</protein>
<dbReference type="InterPro" id="IPR014014">
    <property type="entry name" value="RNA_helicase_DEAD_Q_motif"/>
</dbReference>
<dbReference type="InterPro" id="IPR000629">
    <property type="entry name" value="RNA-helicase_DEAD-box_CS"/>
</dbReference>
<dbReference type="GO" id="GO:0005524">
    <property type="term" value="F:ATP binding"/>
    <property type="evidence" value="ECO:0007669"/>
    <property type="project" value="UniProtKB-KW"/>
</dbReference>
<name>A0A1F4TRD7_UNCSA</name>
<evidence type="ECO:0000256" key="4">
    <source>
        <dbReference type="ARBA" id="ARBA00022840"/>
    </source>
</evidence>
<keyword evidence="2 7" id="KW-0378">Hydrolase</keyword>
<dbReference type="SMART" id="SM00487">
    <property type="entry name" value="DEXDc"/>
    <property type="match status" value="1"/>
</dbReference>
<evidence type="ECO:0000313" key="12">
    <source>
        <dbReference type="Proteomes" id="UP000177309"/>
    </source>
</evidence>
<dbReference type="Gene3D" id="3.40.50.300">
    <property type="entry name" value="P-loop containing nucleotide triphosphate hydrolases"/>
    <property type="match status" value="2"/>
</dbReference>
<evidence type="ECO:0000313" key="11">
    <source>
        <dbReference type="EMBL" id="OGC35251.1"/>
    </source>
</evidence>
<feature type="domain" description="Helicase C-terminal" evidence="9">
    <location>
        <begin position="236"/>
        <end position="384"/>
    </location>
</feature>
<evidence type="ECO:0000259" key="10">
    <source>
        <dbReference type="PROSITE" id="PS51195"/>
    </source>
</evidence>
<dbReference type="PROSITE" id="PS51192">
    <property type="entry name" value="HELICASE_ATP_BIND_1"/>
    <property type="match status" value="1"/>
</dbReference>
<dbReference type="PROSITE" id="PS51194">
    <property type="entry name" value="HELICASE_CTER"/>
    <property type="match status" value="1"/>
</dbReference>
<evidence type="ECO:0008006" key="13">
    <source>
        <dbReference type="Google" id="ProtNLM"/>
    </source>
</evidence>
<keyword evidence="3 7" id="KW-0347">Helicase</keyword>
<comment type="caution">
    <text evidence="11">The sequence shown here is derived from an EMBL/GenBank/DDBJ whole genome shotgun (WGS) entry which is preliminary data.</text>
</comment>
<evidence type="ECO:0000259" key="8">
    <source>
        <dbReference type="PROSITE" id="PS51192"/>
    </source>
</evidence>
<feature type="short sequence motif" description="Q motif" evidence="6">
    <location>
        <begin position="10"/>
        <end position="38"/>
    </location>
</feature>
<dbReference type="Pfam" id="PF00270">
    <property type="entry name" value="DEAD"/>
    <property type="match status" value="1"/>
</dbReference>
<gene>
    <name evidence="11" type="ORF">A2462_08425</name>
</gene>
<dbReference type="PANTHER" id="PTHR47959">
    <property type="entry name" value="ATP-DEPENDENT RNA HELICASE RHLE-RELATED"/>
    <property type="match status" value="1"/>
</dbReference>
<dbReference type="SUPFAM" id="SSF52540">
    <property type="entry name" value="P-loop containing nucleoside triphosphate hydrolases"/>
    <property type="match status" value="1"/>
</dbReference>
<dbReference type="Pfam" id="PF00271">
    <property type="entry name" value="Helicase_C"/>
    <property type="match status" value="1"/>
</dbReference>
<evidence type="ECO:0000256" key="1">
    <source>
        <dbReference type="ARBA" id="ARBA00022741"/>
    </source>
</evidence>
<comment type="similarity">
    <text evidence="5 7">Belongs to the DEAD box helicase family.</text>
</comment>
<dbReference type="CDD" id="cd00268">
    <property type="entry name" value="DEADc"/>
    <property type="match status" value="1"/>
</dbReference>